<sequence length="331" mass="35260">MLRPRRADTRRFRRALGASIGAHALLVVWLLVRMPLSKPPEPPEPPAVEMEFTQSGPPATPHKADKPAPKPAPAPAPTPTDAPPSPTPPLPQPTEEPPPPPPPPQPVPPPAESKPVPLPDVKVPPKMTDESAEPLKAAPPKPTPPSPSHQVAPPTPQTQPVDKLPETPTFSHITQPNKAKKTVADSHSLLATLDSFRADQKQTHAPTARANPKQGGAPDGGGAPNGDITRALSNADQKAIGGSVRRCYVEDTEARNYASFSAHLIVTVDATGEARMARFAPDTQARVNNDPAYRALAERARDAVLSPTCSKLPIPSNLLGQTHELRFVFRP</sequence>
<dbReference type="OrthoDB" id="7272910at2"/>
<feature type="compositionally biased region" description="Polar residues" evidence="1">
    <location>
        <begin position="168"/>
        <end position="177"/>
    </location>
</feature>
<protein>
    <submittedName>
        <fullName evidence="3">Energy transducer TonB</fullName>
    </submittedName>
</protein>
<feature type="compositionally biased region" description="Pro residues" evidence="1">
    <location>
        <begin position="137"/>
        <end position="157"/>
    </location>
</feature>
<evidence type="ECO:0000256" key="1">
    <source>
        <dbReference type="SAM" id="MobiDB-lite"/>
    </source>
</evidence>
<feature type="region of interest" description="Disordered" evidence="1">
    <location>
        <begin position="36"/>
        <end position="184"/>
    </location>
</feature>
<keyword evidence="2" id="KW-1133">Transmembrane helix</keyword>
<evidence type="ECO:0000313" key="3">
    <source>
        <dbReference type="EMBL" id="AQS87391.1"/>
    </source>
</evidence>
<keyword evidence="2" id="KW-0812">Transmembrane</keyword>
<dbReference type="RefSeq" id="WP_077806372.1">
    <property type="nucleotide sequence ID" value="NZ_BJXS01000009.1"/>
</dbReference>
<keyword evidence="4" id="KW-1185">Reference proteome</keyword>
<evidence type="ECO:0000313" key="4">
    <source>
        <dbReference type="Proteomes" id="UP000188604"/>
    </source>
</evidence>
<feature type="transmembrane region" description="Helical" evidence="2">
    <location>
        <begin position="12"/>
        <end position="32"/>
    </location>
</feature>
<accession>A0A1U9KNK0</accession>
<reference evidence="3 4" key="1">
    <citation type="submission" date="2016-03" db="EMBL/GenBank/DDBJ databases">
        <title>Acetic acid bacteria sequencing.</title>
        <authorList>
            <person name="Brandt J."/>
            <person name="Jakob F."/>
            <person name="Vogel R.F."/>
        </authorList>
    </citation>
    <scope>NUCLEOTIDE SEQUENCE [LARGE SCALE GENOMIC DNA]</scope>
    <source>
        <strain evidence="3 4">NBRC 101099</strain>
    </source>
</reference>
<dbReference type="PRINTS" id="PR01217">
    <property type="entry name" value="PRICHEXTENSN"/>
</dbReference>
<feature type="region of interest" description="Disordered" evidence="1">
    <location>
        <begin position="197"/>
        <end position="229"/>
    </location>
</feature>
<evidence type="ECO:0000256" key="2">
    <source>
        <dbReference type="SAM" id="Phobius"/>
    </source>
</evidence>
<dbReference type="KEGG" id="nch:A0U93_04950"/>
<gene>
    <name evidence="3" type="ORF">A0U93_04950</name>
</gene>
<feature type="compositionally biased region" description="Pro residues" evidence="1">
    <location>
        <begin position="37"/>
        <end position="46"/>
    </location>
</feature>
<feature type="compositionally biased region" description="Pro residues" evidence="1">
    <location>
        <begin position="69"/>
        <end position="118"/>
    </location>
</feature>
<proteinExistence type="predicted"/>
<name>A0A1U9KNK0_9PROT</name>
<keyword evidence="2" id="KW-0472">Membrane</keyword>
<dbReference type="AlphaFoldDB" id="A0A1U9KNK0"/>
<organism evidence="3 4">
    <name type="scientific">Neoasaia chiangmaiensis</name>
    <dbReference type="NCBI Taxonomy" id="320497"/>
    <lineage>
        <taxon>Bacteria</taxon>
        <taxon>Pseudomonadati</taxon>
        <taxon>Pseudomonadota</taxon>
        <taxon>Alphaproteobacteria</taxon>
        <taxon>Acetobacterales</taxon>
        <taxon>Acetobacteraceae</taxon>
        <taxon>Neoasaia</taxon>
    </lineage>
</organism>
<dbReference type="Proteomes" id="UP000188604">
    <property type="component" value="Chromosome"/>
</dbReference>
<dbReference type="STRING" id="320497.A0U93_04950"/>
<dbReference type="EMBL" id="CP014691">
    <property type="protein sequence ID" value="AQS87391.1"/>
    <property type="molecule type" value="Genomic_DNA"/>
</dbReference>